<feature type="chain" id="PRO_5043382668" description="CD59 glycoprotein-like" evidence="1">
    <location>
        <begin position="24"/>
        <end position="118"/>
    </location>
</feature>
<sequence length="118" mass="13026">MLGHCSSLAVLTVLLHLLIPATPIKCYSCRSCVAVTDNTNTDECEVCETIRGKIAGVISKTVRQCNNSCVASVQENLFNFEERSCCRSHLCNDDFKSKAASRLLMAIMTVLLQWIRLG</sequence>
<comment type="caution">
    <text evidence="2">The sequence shown here is derived from an EMBL/GenBank/DDBJ whole genome shotgun (WGS) entry which is preliminary data.</text>
</comment>
<name>A0AAV2TWB0_CALDB</name>
<evidence type="ECO:0000313" key="2">
    <source>
        <dbReference type="EMBL" id="CAL5140958.1"/>
    </source>
</evidence>
<accession>A0AAV2TWB0</accession>
<dbReference type="AlphaFoldDB" id="A0AAV2TWB0"/>
<dbReference type="EMBL" id="CAXLJL010000822">
    <property type="protein sequence ID" value="CAL5140958.1"/>
    <property type="molecule type" value="Genomic_DNA"/>
</dbReference>
<dbReference type="Proteomes" id="UP001497525">
    <property type="component" value="Unassembled WGS sequence"/>
</dbReference>
<gene>
    <name evidence="2" type="ORF">CDAUBV1_LOCUS16251</name>
</gene>
<protein>
    <recommendedName>
        <fullName evidence="4">CD59 glycoprotein-like</fullName>
    </recommendedName>
</protein>
<feature type="signal peptide" evidence="1">
    <location>
        <begin position="1"/>
        <end position="23"/>
    </location>
</feature>
<evidence type="ECO:0008006" key="4">
    <source>
        <dbReference type="Google" id="ProtNLM"/>
    </source>
</evidence>
<evidence type="ECO:0000313" key="3">
    <source>
        <dbReference type="Proteomes" id="UP001497525"/>
    </source>
</evidence>
<proteinExistence type="predicted"/>
<keyword evidence="1" id="KW-0732">Signal</keyword>
<reference evidence="2" key="1">
    <citation type="submission" date="2024-06" db="EMBL/GenBank/DDBJ databases">
        <authorList>
            <person name="Liu X."/>
            <person name="Lenzi L."/>
            <person name="Haldenby T S."/>
            <person name="Uol C."/>
        </authorList>
    </citation>
    <scope>NUCLEOTIDE SEQUENCE</scope>
</reference>
<evidence type="ECO:0000256" key="1">
    <source>
        <dbReference type="SAM" id="SignalP"/>
    </source>
</evidence>
<organism evidence="2 3">
    <name type="scientific">Calicophoron daubneyi</name>
    <name type="common">Rumen fluke</name>
    <name type="synonym">Paramphistomum daubneyi</name>
    <dbReference type="NCBI Taxonomy" id="300641"/>
    <lineage>
        <taxon>Eukaryota</taxon>
        <taxon>Metazoa</taxon>
        <taxon>Spiralia</taxon>
        <taxon>Lophotrochozoa</taxon>
        <taxon>Platyhelminthes</taxon>
        <taxon>Trematoda</taxon>
        <taxon>Digenea</taxon>
        <taxon>Plagiorchiida</taxon>
        <taxon>Pronocephalata</taxon>
        <taxon>Paramphistomoidea</taxon>
        <taxon>Paramphistomidae</taxon>
        <taxon>Calicophoron</taxon>
    </lineage>
</organism>